<protein>
    <submittedName>
        <fullName evidence="10">Prepro-urotensin II-beta</fullName>
    </submittedName>
</protein>
<keyword evidence="11" id="KW-1185">Reference proteome</keyword>
<dbReference type="Proteomes" id="UP000289886">
    <property type="component" value="Unassembled WGS sequence"/>
</dbReference>
<feature type="signal peptide" evidence="9">
    <location>
        <begin position="1"/>
        <end position="21"/>
    </location>
</feature>
<evidence type="ECO:0000313" key="10">
    <source>
        <dbReference type="EMBL" id="RXM95213.1"/>
    </source>
</evidence>
<evidence type="ECO:0000313" key="11">
    <source>
        <dbReference type="Proteomes" id="UP000289886"/>
    </source>
</evidence>
<dbReference type="GO" id="GO:0005576">
    <property type="term" value="C:extracellular region"/>
    <property type="evidence" value="ECO:0007669"/>
    <property type="project" value="UniProtKB-SubCell"/>
</dbReference>
<evidence type="ECO:0000256" key="8">
    <source>
        <dbReference type="RuleBase" id="RU000636"/>
    </source>
</evidence>
<dbReference type="PANTHER" id="PTHR14447:SF0">
    <property type="entry name" value="UROTENSIN-2"/>
    <property type="match status" value="1"/>
</dbReference>
<dbReference type="InterPro" id="IPR001483">
    <property type="entry name" value="Urotensin_II"/>
</dbReference>
<dbReference type="EMBL" id="SCEB01002572">
    <property type="protein sequence ID" value="RXM95213.1"/>
    <property type="molecule type" value="Genomic_DNA"/>
</dbReference>
<proteinExistence type="inferred from homology"/>
<sequence>MMCKLLLACFILLSLSWNLLSHPITDSSEMAYSVQGSMEEGHGVNSEALSSADKSYLSQSLPALLAYPSLLAEEISRDGLRTGGYMPSGAVKEVLLEKQSRLPHVTRILGNRNQFRKRGSTSECFWKYCV</sequence>
<keyword evidence="7" id="KW-1015">Disulfide bond</keyword>
<comment type="similarity">
    <text evidence="2 8">Belongs to the urotensin-2 family.</text>
</comment>
<evidence type="ECO:0000256" key="6">
    <source>
        <dbReference type="ARBA" id="ARBA00022729"/>
    </source>
</evidence>
<accession>A0A444V461</accession>
<evidence type="ECO:0000256" key="9">
    <source>
        <dbReference type="SAM" id="SignalP"/>
    </source>
</evidence>
<dbReference type="GO" id="GO:0097746">
    <property type="term" value="P:blood vessel diameter maintenance"/>
    <property type="evidence" value="ECO:0007669"/>
    <property type="project" value="InterPro"/>
</dbReference>
<gene>
    <name evidence="10" type="ORF">EOD39_17127</name>
</gene>
<evidence type="ECO:0000256" key="2">
    <source>
        <dbReference type="ARBA" id="ARBA00006719"/>
    </source>
</evidence>
<dbReference type="PROSITE" id="PS00984">
    <property type="entry name" value="UROTENSIN_II"/>
    <property type="match status" value="1"/>
</dbReference>
<comment type="subcellular location">
    <subcellularLocation>
        <location evidence="1 8">Secreted</location>
    </subcellularLocation>
</comment>
<dbReference type="GO" id="GO:0005179">
    <property type="term" value="F:hormone activity"/>
    <property type="evidence" value="ECO:0007669"/>
    <property type="project" value="UniProtKB-KW"/>
</dbReference>
<name>A0A444V461_ACIRT</name>
<feature type="chain" id="PRO_5019308125" evidence="9">
    <location>
        <begin position="22"/>
        <end position="130"/>
    </location>
</feature>
<keyword evidence="3" id="KW-0964">Secreted</keyword>
<dbReference type="PANTHER" id="PTHR14447">
    <property type="entry name" value="UROTENSIN 2"/>
    <property type="match status" value="1"/>
</dbReference>
<keyword evidence="6 9" id="KW-0732">Signal</keyword>
<organism evidence="10 11">
    <name type="scientific">Acipenser ruthenus</name>
    <name type="common">Sterlet sturgeon</name>
    <dbReference type="NCBI Taxonomy" id="7906"/>
    <lineage>
        <taxon>Eukaryota</taxon>
        <taxon>Metazoa</taxon>
        <taxon>Chordata</taxon>
        <taxon>Craniata</taxon>
        <taxon>Vertebrata</taxon>
        <taxon>Euteleostomi</taxon>
        <taxon>Actinopterygii</taxon>
        <taxon>Chondrostei</taxon>
        <taxon>Acipenseriformes</taxon>
        <taxon>Acipenseridae</taxon>
        <taxon>Acipenser</taxon>
    </lineage>
</organism>
<dbReference type="AlphaFoldDB" id="A0A444V461"/>
<evidence type="ECO:0000256" key="5">
    <source>
        <dbReference type="ARBA" id="ARBA00022702"/>
    </source>
</evidence>
<reference evidence="10 11" key="1">
    <citation type="submission" date="2019-01" db="EMBL/GenBank/DDBJ databases">
        <title>Draft Genome and Complete Hox-Cluster Characterization of the Sterlet Sturgeon (Acipenser ruthenus).</title>
        <authorList>
            <person name="Wei Q."/>
        </authorList>
    </citation>
    <scope>NUCLEOTIDE SEQUENCE [LARGE SCALE GENOMIC DNA]</scope>
    <source>
        <strain evidence="10">WHYD16114868_AA</strain>
        <tissue evidence="10">Blood</tissue>
    </source>
</reference>
<evidence type="ECO:0000256" key="7">
    <source>
        <dbReference type="ARBA" id="ARBA00023157"/>
    </source>
</evidence>
<evidence type="ECO:0000256" key="3">
    <source>
        <dbReference type="ARBA" id="ARBA00022525"/>
    </source>
</evidence>
<keyword evidence="4" id="KW-0165">Cleavage on pair of basic residues</keyword>
<evidence type="ECO:0000256" key="1">
    <source>
        <dbReference type="ARBA" id="ARBA00004613"/>
    </source>
</evidence>
<dbReference type="Pfam" id="PF02083">
    <property type="entry name" value="Urotensin_II"/>
    <property type="match status" value="1"/>
</dbReference>
<comment type="caution">
    <text evidence="10">The sequence shown here is derived from an EMBL/GenBank/DDBJ whole genome shotgun (WGS) entry which is preliminary data.</text>
</comment>
<dbReference type="GO" id="GO:0008217">
    <property type="term" value="P:regulation of blood pressure"/>
    <property type="evidence" value="ECO:0007669"/>
    <property type="project" value="InterPro"/>
</dbReference>
<evidence type="ECO:0000256" key="4">
    <source>
        <dbReference type="ARBA" id="ARBA00022685"/>
    </source>
</evidence>
<keyword evidence="5 8" id="KW-0372">Hormone</keyword>